<dbReference type="SUPFAM" id="SSF52129">
    <property type="entry name" value="Caspase-like"/>
    <property type="match status" value="1"/>
</dbReference>
<dbReference type="PRINTS" id="PR00376">
    <property type="entry name" value="IL1BCENZYME"/>
</dbReference>
<dbReference type="PANTHER" id="PTHR10454:SF232">
    <property type="entry name" value="AT03047P-RELATED"/>
    <property type="match status" value="1"/>
</dbReference>
<sequence length="333" mass="38344">DRPPRTRSPQTFDFVTMNEKHEKLSESIDGNKIGCTNPSKVDNSRQGVDELDAAPQFVSADHSGRDDPFYHMRHAKRGFAIIFKHDEYEPWTGNKPRNCASYDAEECKKTFETLGFEVIEYNNRGREQFEEDLENISKLDLDNCDCLAVIFMSHGSYDEYDNKEYIWLKDGKVLTSTLWNGFTADKCEQLAGKPKLFFIQACRGGKTEKGITLKKGLNVTTDSIDSRKLKDDYTIPFHSDMLIMWASYPEMVSFRRNVDNPGIKGSVFLHFLSQVLRRDYGTEDLSSMLLTVTRNVAIYYKSNCVEKILNNKKQTPYTVSTLMRKVFFGKNQD</sequence>
<evidence type="ECO:0000259" key="4">
    <source>
        <dbReference type="PROSITE" id="PS50208"/>
    </source>
</evidence>
<comment type="caution">
    <text evidence="5">The sequence shown here is derived from an EMBL/GenBank/DDBJ whole genome shotgun (WGS) entry which is preliminary data.</text>
</comment>
<dbReference type="GO" id="GO:0043525">
    <property type="term" value="P:positive regulation of neuron apoptotic process"/>
    <property type="evidence" value="ECO:0007669"/>
    <property type="project" value="TreeGrafter"/>
</dbReference>
<reference evidence="5 6" key="1">
    <citation type="submission" date="2024-05" db="EMBL/GenBank/DDBJ databases">
        <authorList>
            <person name="Wallberg A."/>
        </authorList>
    </citation>
    <scope>NUCLEOTIDE SEQUENCE [LARGE SCALE GENOMIC DNA]</scope>
</reference>
<dbReference type="InterPro" id="IPR002138">
    <property type="entry name" value="Pept_C14_p10"/>
</dbReference>
<dbReference type="InterPro" id="IPR033139">
    <property type="entry name" value="Caspase_cys_AS"/>
</dbReference>
<feature type="domain" description="Caspase family p10" evidence="3">
    <location>
        <begin position="231"/>
        <end position="330"/>
    </location>
</feature>
<dbReference type="InterPro" id="IPR015917">
    <property type="entry name" value="Pept_C14A"/>
</dbReference>
<evidence type="ECO:0000313" key="5">
    <source>
        <dbReference type="EMBL" id="CAL4146402.1"/>
    </source>
</evidence>
<dbReference type="PANTHER" id="PTHR10454">
    <property type="entry name" value="CASPASE"/>
    <property type="match status" value="1"/>
</dbReference>
<organism evidence="5 6">
    <name type="scientific">Meganyctiphanes norvegica</name>
    <name type="common">Northern krill</name>
    <name type="synonym">Thysanopoda norvegica</name>
    <dbReference type="NCBI Taxonomy" id="48144"/>
    <lineage>
        <taxon>Eukaryota</taxon>
        <taxon>Metazoa</taxon>
        <taxon>Ecdysozoa</taxon>
        <taxon>Arthropoda</taxon>
        <taxon>Crustacea</taxon>
        <taxon>Multicrustacea</taxon>
        <taxon>Malacostraca</taxon>
        <taxon>Eumalacostraca</taxon>
        <taxon>Eucarida</taxon>
        <taxon>Euphausiacea</taxon>
        <taxon>Euphausiidae</taxon>
        <taxon>Meganyctiphanes</taxon>
    </lineage>
</organism>
<evidence type="ECO:0000256" key="1">
    <source>
        <dbReference type="ARBA" id="ARBA00010134"/>
    </source>
</evidence>
<gene>
    <name evidence="5" type="ORF">MNOR_LOCUS29862</name>
</gene>
<evidence type="ECO:0008006" key="7">
    <source>
        <dbReference type="Google" id="ProtNLM"/>
    </source>
</evidence>
<proteinExistence type="inferred from homology"/>
<comment type="similarity">
    <text evidence="1 2">Belongs to the peptidase C14A family.</text>
</comment>
<evidence type="ECO:0000259" key="3">
    <source>
        <dbReference type="PROSITE" id="PS50207"/>
    </source>
</evidence>
<evidence type="ECO:0000313" key="6">
    <source>
        <dbReference type="Proteomes" id="UP001497623"/>
    </source>
</evidence>
<feature type="non-terminal residue" evidence="5">
    <location>
        <position position="333"/>
    </location>
</feature>
<dbReference type="Proteomes" id="UP001497623">
    <property type="component" value="Unassembled WGS sequence"/>
</dbReference>
<dbReference type="InterPro" id="IPR011600">
    <property type="entry name" value="Pept_C14_caspase"/>
</dbReference>
<dbReference type="InterPro" id="IPR029030">
    <property type="entry name" value="Caspase-like_dom_sf"/>
</dbReference>
<feature type="domain" description="Caspase family p20" evidence="4">
    <location>
        <begin position="76"/>
        <end position="206"/>
    </location>
</feature>
<dbReference type="AlphaFoldDB" id="A0AAV2RXK6"/>
<evidence type="ECO:0000256" key="2">
    <source>
        <dbReference type="RuleBase" id="RU003971"/>
    </source>
</evidence>
<dbReference type="PROSITE" id="PS01122">
    <property type="entry name" value="CASPASE_CYS"/>
    <property type="match status" value="1"/>
</dbReference>
<dbReference type="InterPro" id="IPR002398">
    <property type="entry name" value="Pept_C14"/>
</dbReference>
<dbReference type="SMART" id="SM00115">
    <property type="entry name" value="CASc"/>
    <property type="match status" value="1"/>
</dbReference>
<name>A0AAV2RXK6_MEGNR</name>
<dbReference type="Pfam" id="PF00656">
    <property type="entry name" value="Peptidase_C14"/>
    <property type="match status" value="1"/>
</dbReference>
<dbReference type="GO" id="GO:0006508">
    <property type="term" value="P:proteolysis"/>
    <property type="evidence" value="ECO:0007669"/>
    <property type="project" value="InterPro"/>
</dbReference>
<accession>A0AAV2RXK6</accession>
<keyword evidence="6" id="KW-1185">Reference proteome</keyword>
<dbReference type="GO" id="GO:0005737">
    <property type="term" value="C:cytoplasm"/>
    <property type="evidence" value="ECO:0007669"/>
    <property type="project" value="TreeGrafter"/>
</dbReference>
<dbReference type="GO" id="GO:0006915">
    <property type="term" value="P:apoptotic process"/>
    <property type="evidence" value="ECO:0007669"/>
    <property type="project" value="TreeGrafter"/>
</dbReference>
<dbReference type="PROSITE" id="PS50208">
    <property type="entry name" value="CASPASE_P20"/>
    <property type="match status" value="1"/>
</dbReference>
<dbReference type="GO" id="GO:0004197">
    <property type="term" value="F:cysteine-type endopeptidase activity"/>
    <property type="evidence" value="ECO:0007669"/>
    <property type="project" value="InterPro"/>
</dbReference>
<dbReference type="Gene3D" id="3.40.50.1460">
    <property type="match status" value="1"/>
</dbReference>
<dbReference type="InterPro" id="IPR001309">
    <property type="entry name" value="Pept_C14_p20"/>
</dbReference>
<dbReference type="EMBL" id="CAXKWB010035393">
    <property type="protein sequence ID" value="CAL4146402.1"/>
    <property type="molecule type" value="Genomic_DNA"/>
</dbReference>
<protein>
    <recommendedName>
        <fullName evidence="7">Caspase</fullName>
    </recommendedName>
</protein>
<feature type="non-terminal residue" evidence="5">
    <location>
        <position position="1"/>
    </location>
</feature>
<dbReference type="PROSITE" id="PS50207">
    <property type="entry name" value="CASPASE_P10"/>
    <property type="match status" value="1"/>
</dbReference>